<evidence type="ECO:0000256" key="2">
    <source>
        <dbReference type="RuleBase" id="RU003750"/>
    </source>
</evidence>
<organism evidence="4 5">
    <name type="scientific">Paracoccus versutus</name>
    <name type="common">Thiobacillus versutus</name>
    <dbReference type="NCBI Taxonomy" id="34007"/>
    <lineage>
        <taxon>Bacteria</taxon>
        <taxon>Pseudomonadati</taxon>
        <taxon>Pseudomonadota</taxon>
        <taxon>Alphaproteobacteria</taxon>
        <taxon>Rhodobacterales</taxon>
        <taxon>Paracoccaceae</taxon>
        <taxon>Paracoccus</taxon>
    </lineage>
</organism>
<accession>A0A3D9XEF7</accession>
<keyword evidence="3" id="KW-0812">Transmembrane</keyword>
<dbReference type="EMBL" id="QTUJ01000003">
    <property type="protein sequence ID" value="REF68915.1"/>
    <property type="molecule type" value="Genomic_DNA"/>
</dbReference>
<dbReference type="Pfam" id="PF01066">
    <property type="entry name" value="CDP-OH_P_transf"/>
    <property type="match status" value="1"/>
</dbReference>
<dbReference type="PROSITE" id="PS00379">
    <property type="entry name" value="CDP_ALCOHOL_P_TRANSF"/>
    <property type="match status" value="1"/>
</dbReference>
<feature type="transmembrane region" description="Helical" evidence="3">
    <location>
        <begin position="76"/>
        <end position="95"/>
    </location>
</feature>
<feature type="transmembrane region" description="Helical" evidence="3">
    <location>
        <begin position="101"/>
        <end position="120"/>
    </location>
</feature>
<keyword evidence="3" id="KW-1133">Transmembrane helix</keyword>
<evidence type="ECO:0000256" key="1">
    <source>
        <dbReference type="ARBA" id="ARBA00022679"/>
    </source>
</evidence>
<evidence type="ECO:0000313" key="4">
    <source>
        <dbReference type="EMBL" id="REF68915.1"/>
    </source>
</evidence>
<evidence type="ECO:0000313" key="5">
    <source>
        <dbReference type="Proteomes" id="UP000256941"/>
    </source>
</evidence>
<dbReference type="GO" id="GO:0016020">
    <property type="term" value="C:membrane"/>
    <property type="evidence" value="ECO:0007669"/>
    <property type="project" value="InterPro"/>
</dbReference>
<reference evidence="4 5" key="1">
    <citation type="submission" date="2018-08" db="EMBL/GenBank/DDBJ databases">
        <title>Genomic Encyclopedia of Archaeal and Bacterial Type Strains, Phase II (KMG-II): from individual species to whole genera.</title>
        <authorList>
            <person name="Goeker M."/>
        </authorList>
    </citation>
    <scope>NUCLEOTIDE SEQUENCE [LARGE SCALE GENOMIC DNA]</scope>
    <source>
        <strain evidence="4 5">DSM 17099</strain>
    </source>
</reference>
<dbReference type="RefSeq" id="WP_116222782.1">
    <property type="nucleotide sequence ID" value="NZ_CP038197.1"/>
</dbReference>
<dbReference type="Gene3D" id="1.20.120.1760">
    <property type="match status" value="1"/>
</dbReference>
<dbReference type="GO" id="GO:0008654">
    <property type="term" value="P:phospholipid biosynthetic process"/>
    <property type="evidence" value="ECO:0007669"/>
    <property type="project" value="InterPro"/>
</dbReference>
<feature type="transmembrane region" description="Helical" evidence="3">
    <location>
        <begin position="220"/>
        <end position="241"/>
    </location>
</feature>
<feature type="transmembrane region" description="Helical" evidence="3">
    <location>
        <begin position="140"/>
        <end position="158"/>
    </location>
</feature>
<name>A0A3D9XEF7_PARVE</name>
<dbReference type="Proteomes" id="UP000256941">
    <property type="component" value="Unassembled WGS sequence"/>
</dbReference>
<dbReference type="InterPro" id="IPR043130">
    <property type="entry name" value="CDP-OH_PTrfase_TM_dom"/>
</dbReference>
<sequence length="245" mass="25486">MTDPDHGPLAQPPRPAAGIPAQVAAGAAMGVFAMQALRLGGIGGAAGGWLAASALYLGCCAMILAQMRRSYPHDRIGGCNAVTLLRAAITCALLAPLADGVAAGWAVAVAGGVALVLDGVDGWLARRSGLVSGFGARFDMEVDAAFALALALHAWLGTTLGPGVLLLGMLRYGFVAAGLALPWLRAELPQRLRRKAICVLQLGTLILLQTPLPSHAQAEFLAWFATAAVVLSFALDIRWLWRHRP</sequence>
<dbReference type="InterPro" id="IPR000462">
    <property type="entry name" value="CDP-OH_P_trans"/>
</dbReference>
<keyword evidence="1 2" id="KW-0808">Transferase</keyword>
<dbReference type="AlphaFoldDB" id="A0A3D9XEF7"/>
<gene>
    <name evidence="4" type="ORF">BDD41_3998</name>
</gene>
<comment type="caution">
    <text evidence="4">The sequence shown here is derived from an EMBL/GenBank/DDBJ whole genome shotgun (WGS) entry which is preliminary data.</text>
</comment>
<proteinExistence type="inferred from homology"/>
<evidence type="ECO:0000256" key="3">
    <source>
        <dbReference type="SAM" id="Phobius"/>
    </source>
</evidence>
<keyword evidence="3" id="KW-0472">Membrane</keyword>
<dbReference type="InterPro" id="IPR048254">
    <property type="entry name" value="CDP_ALCOHOL_P_TRANSF_CS"/>
</dbReference>
<protein>
    <submittedName>
        <fullName evidence="4">Phosphatidylglycerophosphate synthase</fullName>
    </submittedName>
</protein>
<comment type="similarity">
    <text evidence="2">Belongs to the CDP-alcohol phosphatidyltransferase class-I family.</text>
</comment>
<dbReference type="GO" id="GO:0016780">
    <property type="term" value="F:phosphotransferase activity, for other substituted phosphate groups"/>
    <property type="evidence" value="ECO:0007669"/>
    <property type="project" value="InterPro"/>
</dbReference>
<feature type="transmembrane region" description="Helical" evidence="3">
    <location>
        <begin position="39"/>
        <end position="64"/>
    </location>
</feature>